<accession>A0AA48SII7</accession>
<name>A0AA48SII7_9VIRU</name>
<dbReference type="EMBL" id="BK063060">
    <property type="protein sequence ID" value="DBA11569.1"/>
    <property type="molecule type" value="Genomic_DNA"/>
</dbReference>
<reference evidence="1" key="2">
    <citation type="submission" date="2023-01" db="EMBL/GenBank/DDBJ databases">
        <authorList>
            <person name="Rosani U."/>
            <person name="Delmont T.O."/>
            <person name="Gaia M."/>
            <person name="Krupovic M."/>
        </authorList>
    </citation>
    <scope>NUCLEOTIDE SEQUENCE</scope>
    <source>
        <strain evidence="1">MalacoHV2/Med/2018 153</strain>
    </source>
</reference>
<organism evidence="1">
    <name type="scientific">Malaco herpesvirus 2</name>
    <dbReference type="NCBI Taxonomy" id="3031798"/>
    <lineage>
        <taxon>Viruses</taxon>
        <taxon>Duplodnaviria</taxon>
        <taxon>Heunggongvirae</taxon>
        <taxon>Peploviricota</taxon>
        <taxon>Herviviricetes</taxon>
        <taxon>Herpesvirales</taxon>
        <taxon>Malacoherpesviridae</taxon>
    </lineage>
</organism>
<reference evidence="1" key="1">
    <citation type="journal article" date="2023" name="Front. Mar. Sci.">
        <title>Tracing the invertebrate herpesviruses in the global sequence datasets.</title>
        <authorList>
            <person name="Rosani U."/>
            <person name="Gaia M."/>
            <person name="Delmont T.O."/>
            <person name="Krupovic M."/>
        </authorList>
    </citation>
    <scope>NUCLEOTIDE SEQUENCE</scope>
    <source>
        <strain evidence="1">MalacoHV2/Med/2018 153</strain>
    </source>
</reference>
<proteinExistence type="predicted"/>
<sequence length="339" mass="39361">MATNLNKSSENATLLSEYISFYSFWGNELTEVQLLSSLHLNQLYESLNYDNIRNTYQCLLSYQKILKDDYEFIVVNLASPYDNSIAAVLIRANYNQYKWALDRLTFVFKNILEVWVPIKYNPLAFSDEDLTWYLKTLNLADCTSVVPYSDFPHCIFTICFYQHLHRLSGYENNSNIDITMNDDEVQIFYNNPILNKFASEIIQLASYYVLNPNNKGELIPNKEFVEDTLVNLSEQGVNGRNRIVDSYSTRVCIFCALQNLSLGFVDSFEIYKHIQCEHIFSYQILDHIPLHESLTHSCATTNVRLLMLDRITQSKCKKTLSLDDFIKTLKILNGVNFGH</sequence>
<protein>
    <submittedName>
        <fullName evidence="1">ORF29</fullName>
    </submittedName>
</protein>
<evidence type="ECO:0000313" key="1">
    <source>
        <dbReference type="EMBL" id="DBA11569.1"/>
    </source>
</evidence>